<feature type="compositionally biased region" description="Basic residues" evidence="1">
    <location>
        <begin position="666"/>
        <end position="676"/>
    </location>
</feature>
<feature type="compositionally biased region" description="Polar residues" evidence="1">
    <location>
        <begin position="626"/>
        <end position="638"/>
    </location>
</feature>
<dbReference type="AlphaFoldDB" id="A0A9P6DET7"/>
<gene>
    <name evidence="2" type="ORF">BDN71DRAFT_1450952</name>
</gene>
<feature type="compositionally biased region" description="Basic and acidic residues" evidence="1">
    <location>
        <begin position="643"/>
        <end position="658"/>
    </location>
</feature>
<evidence type="ECO:0000313" key="2">
    <source>
        <dbReference type="EMBL" id="KAF9492865.1"/>
    </source>
</evidence>
<dbReference type="Proteomes" id="UP000807025">
    <property type="component" value="Unassembled WGS sequence"/>
</dbReference>
<protein>
    <submittedName>
        <fullName evidence="2">Uncharacterized protein</fullName>
    </submittedName>
</protein>
<reference evidence="2" key="1">
    <citation type="submission" date="2020-11" db="EMBL/GenBank/DDBJ databases">
        <authorList>
            <consortium name="DOE Joint Genome Institute"/>
            <person name="Ahrendt S."/>
            <person name="Riley R."/>
            <person name="Andreopoulos W."/>
            <person name="Labutti K."/>
            <person name="Pangilinan J."/>
            <person name="Ruiz-Duenas F.J."/>
            <person name="Barrasa J.M."/>
            <person name="Sanchez-Garcia M."/>
            <person name="Camarero S."/>
            <person name="Miyauchi S."/>
            <person name="Serrano A."/>
            <person name="Linde D."/>
            <person name="Babiker R."/>
            <person name="Drula E."/>
            <person name="Ayuso-Fernandez I."/>
            <person name="Pacheco R."/>
            <person name="Padilla G."/>
            <person name="Ferreira P."/>
            <person name="Barriuso J."/>
            <person name="Kellner H."/>
            <person name="Castanera R."/>
            <person name="Alfaro M."/>
            <person name="Ramirez L."/>
            <person name="Pisabarro A.G."/>
            <person name="Kuo A."/>
            <person name="Tritt A."/>
            <person name="Lipzen A."/>
            <person name="He G."/>
            <person name="Yan M."/>
            <person name="Ng V."/>
            <person name="Cullen D."/>
            <person name="Martin F."/>
            <person name="Rosso M.-N."/>
            <person name="Henrissat B."/>
            <person name="Hibbett D."/>
            <person name="Martinez A.T."/>
            <person name="Grigoriev I.V."/>
        </authorList>
    </citation>
    <scope>NUCLEOTIDE SEQUENCE</scope>
    <source>
        <strain evidence="2">ATCC 90797</strain>
    </source>
</reference>
<feature type="compositionally biased region" description="Basic residues" evidence="1">
    <location>
        <begin position="548"/>
        <end position="564"/>
    </location>
</feature>
<evidence type="ECO:0000256" key="1">
    <source>
        <dbReference type="SAM" id="MobiDB-lite"/>
    </source>
</evidence>
<feature type="region of interest" description="Disordered" evidence="1">
    <location>
        <begin position="626"/>
        <end position="676"/>
    </location>
</feature>
<comment type="caution">
    <text evidence="2">The sequence shown here is derived from an EMBL/GenBank/DDBJ whole genome shotgun (WGS) entry which is preliminary data.</text>
</comment>
<accession>A0A9P6DET7</accession>
<sequence length="676" mass="76082">MATVMQLAKYNQGERAVLKLWKPGYLAAKTTSERKTAFAITAAELFNYWITQMKTDAEKKKGFSPEEKKQREGELLVWVRNNWRAKRHCKKVTEDGGRLLRIGYRTVLPRMDAYKKCIEEYANQYLEAAVLGELEKARSAYAEGRSLTENIGEMAQGEEPDWVEVEARIRTAATKRNLLGYRSMAMRQIYFAMEPLERDAVKEEIAKLQAERNSEPVRRQYVMLGALKALDANCRTMFKRFGMLTYSIAVFLDPEGNPKFTSADAGRLIFKDNLIKDKRLEDQVWYHFTQQVVALNKKRFGKADDPTAVDNDILVDALDSQIQLSKNADSTLILPSCFVGNVPVHSKIVKQTLRLFLNAHYFLASGRHDTKVPWTVLHQHCEEAVAADYLPTAPMFKFGQPHNMMAELANEWYDILLAKQETERPFKFRAYYNTKEKQMMPARYSADQLVRTQPVTTLAPIQWKLKATKIITSDQSTTVVNSSSPAQPLTGDQSVRTGSEVSDMLPNVPPPGRAHVIISDNGTRSGSPAPSIPMQSESPPPTPVSPPRKIKKGGKTKPGKKQLKGAKADVSASLASKPIAIRPKPCRLQRPATEETNDPELQYPPEHSNLAGQVTDRSEACAINTAQHTNTLTTQPSATARKRVTEEERLAHDAERYWAAEGSKQQSKKSSRTLNR</sequence>
<organism evidence="2 3">
    <name type="scientific">Pleurotus eryngii</name>
    <name type="common">Boletus of the steppes</name>
    <dbReference type="NCBI Taxonomy" id="5323"/>
    <lineage>
        <taxon>Eukaryota</taxon>
        <taxon>Fungi</taxon>
        <taxon>Dikarya</taxon>
        <taxon>Basidiomycota</taxon>
        <taxon>Agaricomycotina</taxon>
        <taxon>Agaricomycetes</taxon>
        <taxon>Agaricomycetidae</taxon>
        <taxon>Agaricales</taxon>
        <taxon>Pleurotineae</taxon>
        <taxon>Pleurotaceae</taxon>
        <taxon>Pleurotus</taxon>
    </lineage>
</organism>
<dbReference type="EMBL" id="MU154594">
    <property type="protein sequence ID" value="KAF9492865.1"/>
    <property type="molecule type" value="Genomic_DNA"/>
</dbReference>
<feature type="compositionally biased region" description="Polar residues" evidence="1">
    <location>
        <begin position="474"/>
        <end position="500"/>
    </location>
</feature>
<name>A0A9P6DET7_PLEER</name>
<feature type="region of interest" description="Disordered" evidence="1">
    <location>
        <begin position="474"/>
        <end position="605"/>
    </location>
</feature>
<proteinExistence type="predicted"/>
<keyword evidence="3" id="KW-1185">Reference proteome</keyword>
<evidence type="ECO:0000313" key="3">
    <source>
        <dbReference type="Proteomes" id="UP000807025"/>
    </source>
</evidence>